<feature type="compositionally biased region" description="Low complexity" evidence="1">
    <location>
        <begin position="239"/>
        <end position="255"/>
    </location>
</feature>
<dbReference type="Gene3D" id="4.10.240.10">
    <property type="entry name" value="Zn(2)-C6 fungal-type DNA-binding domain"/>
    <property type="match status" value="1"/>
</dbReference>
<name>A0A0E9NPB7_SAICN</name>
<comment type="caution">
    <text evidence="3">The sequence shown here is derived from an EMBL/GenBank/DDBJ whole genome shotgun (WGS) entry which is preliminary data.</text>
</comment>
<organism evidence="3 4">
    <name type="scientific">Saitoella complicata (strain BCRC 22490 / CBS 7301 / JCM 7358 / NBRC 10748 / NRRL Y-17804)</name>
    <dbReference type="NCBI Taxonomy" id="698492"/>
    <lineage>
        <taxon>Eukaryota</taxon>
        <taxon>Fungi</taxon>
        <taxon>Dikarya</taxon>
        <taxon>Ascomycota</taxon>
        <taxon>Taphrinomycotina</taxon>
        <taxon>Taphrinomycotina incertae sedis</taxon>
        <taxon>Saitoella</taxon>
    </lineage>
</organism>
<dbReference type="GO" id="GO:0008270">
    <property type="term" value="F:zinc ion binding"/>
    <property type="evidence" value="ECO:0007669"/>
    <property type="project" value="InterPro"/>
</dbReference>
<feature type="region of interest" description="Disordered" evidence="1">
    <location>
        <begin position="220"/>
        <end position="280"/>
    </location>
</feature>
<dbReference type="InterPro" id="IPR036864">
    <property type="entry name" value="Zn2-C6_fun-type_DNA-bd_sf"/>
</dbReference>
<dbReference type="AlphaFoldDB" id="A0A0E9NPB7"/>
<evidence type="ECO:0000259" key="2">
    <source>
        <dbReference type="PROSITE" id="PS50048"/>
    </source>
</evidence>
<evidence type="ECO:0000256" key="1">
    <source>
        <dbReference type="SAM" id="MobiDB-lite"/>
    </source>
</evidence>
<feature type="domain" description="Zn(2)-C6 fungal-type" evidence="2">
    <location>
        <begin position="319"/>
        <end position="351"/>
    </location>
</feature>
<dbReference type="Proteomes" id="UP000033140">
    <property type="component" value="Unassembled WGS sequence"/>
</dbReference>
<keyword evidence="4" id="KW-1185">Reference proteome</keyword>
<reference evidence="3 4" key="3">
    <citation type="journal article" date="2015" name="Genome Announc.">
        <title>Draft Genome Sequence of the Archiascomycetous Yeast Saitoella complicata.</title>
        <authorList>
            <person name="Yamauchi K."/>
            <person name="Kondo S."/>
            <person name="Hamamoto M."/>
            <person name="Takahashi Y."/>
            <person name="Ogura Y."/>
            <person name="Hayashi T."/>
            <person name="Nishida H."/>
        </authorList>
    </citation>
    <scope>NUCLEOTIDE SEQUENCE [LARGE SCALE GENOMIC DNA]</scope>
    <source>
        <strain evidence="3 4">NRRL Y-17804</strain>
    </source>
</reference>
<feature type="compositionally biased region" description="Basic and acidic residues" evidence="1">
    <location>
        <begin position="61"/>
        <end position="70"/>
    </location>
</feature>
<dbReference type="InterPro" id="IPR001138">
    <property type="entry name" value="Zn2Cys6_DnaBD"/>
</dbReference>
<feature type="region of interest" description="Disordered" evidence="1">
    <location>
        <begin position="48"/>
        <end position="75"/>
    </location>
</feature>
<dbReference type="PROSITE" id="PS50048">
    <property type="entry name" value="ZN2_CY6_FUNGAL_2"/>
    <property type="match status" value="1"/>
</dbReference>
<evidence type="ECO:0000313" key="4">
    <source>
        <dbReference type="Proteomes" id="UP000033140"/>
    </source>
</evidence>
<dbReference type="EMBL" id="BACD03000050">
    <property type="protein sequence ID" value="GAO51679.1"/>
    <property type="molecule type" value="Genomic_DNA"/>
</dbReference>
<accession>A0A0E9NPB7</accession>
<feature type="region of interest" description="Disordered" evidence="1">
    <location>
        <begin position="355"/>
        <end position="376"/>
    </location>
</feature>
<evidence type="ECO:0000313" key="3">
    <source>
        <dbReference type="EMBL" id="GAO51679.1"/>
    </source>
</evidence>
<proteinExistence type="predicted"/>
<feature type="region of interest" description="Disordered" evidence="1">
    <location>
        <begin position="622"/>
        <end position="642"/>
    </location>
</feature>
<dbReference type="GO" id="GO:0000981">
    <property type="term" value="F:DNA-binding transcription factor activity, RNA polymerase II-specific"/>
    <property type="evidence" value="ECO:0007669"/>
    <property type="project" value="InterPro"/>
</dbReference>
<gene>
    <name evidence="3" type="ORF">G7K_5772-t1</name>
</gene>
<dbReference type="PROSITE" id="PS00463">
    <property type="entry name" value="ZN2_CY6_FUNGAL_1"/>
    <property type="match status" value="1"/>
</dbReference>
<dbReference type="SMART" id="SM00066">
    <property type="entry name" value="GAL4"/>
    <property type="match status" value="1"/>
</dbReference>
<protein>
    <recommendedName>
        <fullName evidence="2">Zn(2)-C6 fungal-type domain-containing protein</fullName>
    </recommendedName>
</protein>
<sequence>MKIPEVYEIFRPQELAFKAVKAAFSTRIMSYNRVSSLLASCAARPTGVTGVEDSCPSEPNEDQHGNRSHLDAPTLPSLRDMLHTPDPLLPTGRWEEPRFTPPIGISSHTDFIHHLDQRDHHSRCCHSVPEGWRGVEDKDNRTPRLLRQVSVKLHVLQDSYYFPRQRHVMLPLERLDTRDKADVMDVDSPERDGEVVKGLADRAAFLENEVQEAKLQKVKEITSEAASSNTFRPRQDYKSSPASSSRLSDSGSSCSPAPLSESGLWDSTDKIKRHRKSSSKSSSLASVSFQEFVSPSIPPSGFATPNSKSTPTRRVARVACLPCRYRKVKCDAKLPVCRTCEARSAPDQCEWKKSARGGARVPRRKVQHMQDAERAPHERRLPYERGWTSDDGHTMEGGRVMSRLDGREDERVAGGSPWVLAVQSYPGVFVSIVEQITRISGNGLILVAGVKPSRLLTDNCTYGDVRTFSCRVTGNGSQGVRIRMAGDHERGSNCERPMSRRNDSLSIATTESEESATLGLKKAFTKGHVLQFTKELMSAKKVGTEEGMAIDEMIVDMDISGWRISRIAVILAGRMMIMYVVSYGCHCIFKSSFMILQSSSVTLPGEPSMSLGNSMFGARTSSYSPHVHSQPCKESEDYQGDK</sequence>
<reference evidence="3 4" key="1">
    <citation type="journal article" date="2011" name="J. Gen. Appl. Microbiol.">
        <title>Draft genome sequencing of the enigmatic yeast Saitoella complicata.</title>
        <authorList>
            <person name="Nishida H."/>
            <person name="Hamamoto M."/>
            <person name="Sugiyama J."/>
        </authorList>
    </citation>
    <scope>NUCLEOTIDE SEQUENCE [LARGE SCALE GENOMIC DNA]</scope>
    <source>
        <strain evidence="3 4">NRRL Y-17804</strain>
    </source>
</reference>
<reference evidence="3 4" key="2">
    <citation type="journal article" date="2014" name="J. Gen. Appl. Microbiol.">
        <title>The early diverging ascomycetous budding yeast Saitoella complicata has three histone deacetylases belonging to the Clr6, Hos2, and Rpd3 lineages.</title>
        <authorList>
            <person name="Nishida H."/>
            <person name="Matsumoto T."/>
            <person name="Kondo S."/>
            <person name="Hamamoto M."/>
            <person name="Yoshikawa H."/>
        </authorList>
    </citation>
    <scope>NUCLEOTIDE SEQUENCE [LARGE SCALE GENOMIC DNA]</scope>
    <source>
        <strain evidence="3 4">NRRL Y-17804</strain>
    </source>
</reference>
<dbReference type="SUPFAM" id="SSF57701">
    <property type="entry name" value="Zn2/Cys6 DNA-binding domain"/>
    <property type="match status" value="1"/>
</dbReference>
<dbReference type="Pfam" id="PF00172">
    <property type="entry name" value="Zn_clus"/>
    <property type="match status" value="1"/>
</dbReference>
<dbReference type="CDD" id="cd00067">
    <property type="entry name" value="GAL4"/>
    <property type="match status" value="1"/>
</dbReference>
<feature type="compositionally biased region" description="Basic and acidic residues" evidence="1">
    <location>
        <begin position="631"/>
        <end position="642"/>
    </location>
</feature>